<evidence type="ECO:0000313" key="4">
    <source>
        <dbReference type="Proteomes" id="UP000191055"/>
    </source>
</evidence>
<dbReference type="SUPFAM" id="SSF56059">
    <property type="entry name" value="Glutathione synthetase ATP-binding domain-like"/>
    <property type="match status" value="1"/>
</dbReference>
<dbReference type="RefSeq" id="WP_079557548.1">
    <property type="nucleotide sequence ID" value="NZ_CP021904.1"/>
</dbReference>
<keyword evidence="1" id="KW-0067">ATP-binding</keyword>
<dbReference type="STRING" id="889453.SAMN03080601_01801"/>
<sequence length="687" mass="73491">MINKTLFSPSGIVVVGGSENISKPGGKIVKNIVDGGYTGNLFVINPGRDMVQGVASFSSAKELPGDVDLAILAITAHQCPAAVRELAELRNTRAFIVISAGFSEEGEEGALLENELRDAVNSLGGTLIGPNCIGVITPVYNGVFTSPVPRLNPAGCDFVSGSGATAVFILESALPKGLTFSSIITVGNSAQTGIEEVLEYWDESFDVSTSSKIKLIYVENIQKPDKLLKHATSLINKGCRIAAIKSGVTDAGQRATSSHTGAMASADSAVEALFRKAGIVRCFGREELTTVASVFMYNELRGKNLVIITQAGGPGVMLTDALSDGGLNIPALEGADHDRILKMLNPGSSASNPIDILATGTAEQLGKVIDYCDNEMDEVDGMIIIFGSTGLTTVYDAFDMIHEKMQNCRKPVFPILPSISSARSEVEEFLAKGHINFPDEVVLGKALTSVHNTPKPAGENVYMEGIDITEIRRIVETAMDGFQEPGVVGRLLKAAGIPIVEEGVAATRRGALRIARRIGYPVALKVIGPVHKSDVGGVTLNIKTEAHLNAEYRRMRKIKGVNAVLVQKMQSGMELFIGAKYEPRFGHVVLCGLGGIFVEALGDHSHGLAPLTFDEARSMIRSLKSYPIIQGIRGTEGVNEDLFAEIIVRLSTLLRYATEIKEIDLNPLLGNQDYIRVVDARMLIEKT</sequence>
<dbReference type="GO" id="GO:0005524">
    <property type="term" value="F:ATP binding"/>
    <property type="evidence" value="ECO:0007669"/>
    <property type="project" value="UniProtKB-UniRule"/>
</dbReference>
<dbReference type="InterPro" id="IPR011761">
    <property type="entry name" value="ATP-grasp"/>
</dbReference>
<dbReference type="InterPro" id="IPR043938">
    <property type="entry name" value="Ligase_CoA_dom"/>
</dbReference>
<organism evidence="3 4">
    <name type="scientific">Alkalitalea saponilacus</name>
    <dbReference type="NCBI Taxonomy" id="889453"/>
    <lineage>
        <taxon>Bacteria</taxon>
        <taxon>Pseudomonadati</taxon>
        <taxon>Bacteroidota</taxon>
        <taxon>Bacteroidia</taxon>
        <taxon>Marinilabiliales</taxon>
        <taxon>Marinilabiliaceae</taxon>
        <taxon>Alkalitalea</taxon>
    </lineage>
</organism>
<evidence type="ECO:0000256" key="1">
    <source>
        <dbReference type="PROSITE-ProRule" id="PRU00409"/>
    </source>
</evidence>
<keyword evidence="1" id="KW-0547">Nucleotide-binding</keyword>
<dbReference type="Gene3D" id="3.40.50.720">
    <property type="entry name" value="NAD(P)-binding Rossmann-like Domain"/>
    <property type="match status" value="1"/>
</dbReference>
<dbReference type="InterPro" id="IPR013815">
    <property type="entry name" value="ATP_grasp_subdomain_1"/>
</dbReference>
<dbReference type="SMART" id="SM00881">
    <property type="entry name" value="CoA_binding"/>
    <property type="match status" value="1"/>
</dbReference>
<accession>A0A1T5GB20</accession>
<name>A0A1T5GB20_9BACT</name>
<dbReference type="Pfam" id="PF13549">
    <property type="entry name" value="ATP-grasp_5"/>
    <property type="match status" value="1"/>
</dbReference>
<feature type="domain" description="ATP-grasp" evidence="2">
    <location>
        <begin position="489"/>
        <end position="525"/>
    </location>
</feature>
<dbReference type="InterPro" id="IPR032875">
    <property type="entry name" value="Succ_CoA_lig_flav_dom"/>
</dbReference>
<dbReference type="InterPro" id="IPR016102">
    <property type="entry name" value="Succinyl-CoA_synth-like"/>
</dbReference>
<proteinExistence type="predicted"/>
<dbReference type="AlphaFoldDB" id="A0A1T5GB20"/>
<dbReference type="EMBL" id="FUYV01000009">
    <property type="protein sequence ID" value="SKC05644.1"/>
    <property type="molecule type" value="Genomic_DNA"/>
</dbReference>
<dbReference type="PANTHER" id="PTHR42793:SF1">
    <property type="entry name" value="PEPTIDYL-LYSINE N-ACETYLTRANSFERASE PATZ"/>
    <property type="match status" value="1"/>
</dbReference>
<keyword evidence="4" id="KW-1185">Reference proteome</keyword>
<dbReference type="SUPFAM" id="SSF51735">
    <property type="entry name" value="NAD(P)-binding Rossmann-fold domains"/>
    <property type="match status" value="1"/>
</dbReference>
<dbReference type="GO" id="GO:0043758">
    <property type="term" value="F:acetate-CoA ligase (ADP-forming) activity"/>
    <property type="evidence" value="ECO:0007669"/>
    <property type="project" value="InterPro"/>
</dbReference>
<evidence type="ECO:0000313" key="3">
    <source>
        <dbReference type="EMBL" id="SKC05644.1"/>
    </source>
</evidence>
<dbReference type="PROSITE" id="PS50975">
    <property type="entry name" value="ATP_GRASP"/>
    <property type="match status" value="1"/>
</dbReference>
<dbReference type="GO" id="GO:0016740">
    <property type="term" value="F:transferase activity"/>
    <property type="evidence" value="ECO:0007669"/>
    <property type="project" value="UniProtKB-KW"/>
</dbReference>
<dbReference type="Pfam" id="PF13380">
    <property type="entry name" value="CoA_binding_2"/>
    <property type="match status" value="1"/>
</dbReference>
<dbReference type="Pfam" id="PF19045">
    <property type="entry name" value="Ligase_CoA_2"/>
    <property type="match status" value="1"/>
</dbReference>
<dbReference type="KEGG" id="asx:CDL62_01500"/>
<dbReference type="PANTHER" id="PTHR42793">
    <property type="entry name" value="COA BINDING DOMAIN CONTAINING PROTEIN"/>
    <property type="match status" value="1"/>
</dbReference>
<reference evidence="3 4" key="1">
    <citation type="submission" date="2017-02" db="EMBL/GenBank/DDBJ databases">
        <authorList>
            <person name="Peterson S.W."/>
        </authorList>
    </citation>
    <scope>NUCLEOTIDE SEQUENCE [LARGE SCALE GENOMIC DNA]</scope>
    <source>
        <strain evidence="3 4">DSM 24412</strain>
    </source>
</reference>
<gene>
    <name evidence="3" type="ORF">SAMN03080601_01801</name>
</gene>
<protein>
    <submittedName>
        <fullName evidence="3">Acetyltransferase</fullName>
    </submittedName>
</protein>
<dbReference type="GO" id="GO:0046872">
    <property type="term" value="F:metal ion binding"/>
    <property type="evidence" value="ECO:0007669"/>
    <property type="project" value="InterPro"/>
</dbReference>
<dbReference type="OrthoDB" id="9807426at2"/>
<keyword evidence="3" id="KW-0808">Transferase</keyword>
<dbReference type="InterPro" id="IPR036291">
    <property type="entry name" value="NAD(P)-bd_dom_sf"/>
</dbReference>
<dbReference type="Proteomes" id="UP000191055">
    <property type="component" value="Unassembled WGS sequence"/>
</dbReference>
<dbReference type="SUPFAM" id="SSF52210">
    <property type="entry name" value="Succinyl-CoA synthetase domains"/>
    <property type="match status" value="2"/>
</dbReference>
<dbReference type="InterPro" id="IPR003781">
    <property type="entry name" value="CoA-bd"/>
</dbReference>
<dbReference type="Gene3D" id="3.30.1490.20">
    <property type="entry name" value="ATP-grasp fold, A domain"/>
    <property type="match status" value="1"/>
</dbReference>
<dbReference type="Pfam" id="PF13607">
    <property type="entry name" value="Succ_CoA_lig"/>
    <property type="match status" value="1"/>
</dbReference>
<dbReference type="Gene3D" id="3.30.470.20">
    <property type="entry name" value="ATP-grasp fold, B domain"/>
    <property type="match status" value="1"/>
</dbReference>
<dbReference type="Gene3D" id="3.40.50.261">
    <property type="entry name" value="Succinyl-CoA synthetase domains"/>
    <property type="match status" value="2"/>
</dbReference>
<evidence type="ECO:0000259" key="2">
    <source>
        <dbReference type="PROSITE" id="PS50975"/>
    </source>
</evidence>